<keyword evidence="2" id="KW-1185">Reference proteome</keyword>
<evidence type="ECO:0008006" key="3">
    <source>
        <dbReference type="Google" id="ProtNLM"/>
    </source>
</evidence>
<dbReference type="GO" id="GO:0046914">
    <property type="term" value="F:transition metal ion binding"/>
    <property type="evidence" value="ECO:0007669"/>
    <property type="project" value="InterPro"/>
</dbReference>
<name>A0A7K1FRS0_9ACTN</name>
<dbReference type="Gene3D" id="3.90.330.10">
    <property type="entry name" value="Nitrile hydratase alpha /Thiocyanate hydrolase gamma"/>
    <property type="match status" value="1"/>
</dbReference>
<organism evidence="1 2">
    <name type="scientific">Nakamurella alba</name>
    <dbReference type="NCBI Taxonomy" id="2665158"/>
    <lineage>
        <taxon>Bacteria</taxon>
        <taxon>Bacillati</taxon>
        <taxon>Actinomycetota</taxon>
        <taxon>Actinomycetes</taxon>
        <taxon>Nakamurellales</taxon>
        <taxon>Nakamurellaceae</taxon>
        <taxon>Nakamurella</taxon>
    </lineage>
</organism>
<dbReference type="AlphaFoldDB" id="A0A7K1FRS0"/>
<proteinExistence type="predicted"/>
<dbReference type="EMBL" id="WLYK01000011">
    <property type="protein sequence ID" value="MTD16842.1"/>
    <property type="molecule type" value="Genomic_DNA"/>
</dbReference>
<dbReference type="Proteomes" id="UP000460221">
    <property type="component" value="Unassembled WGS sequence"/>
</dbReference>
<dbReference type="RefSeq" id="WP_154770800.1">
    <property type="nucleotide sequence ID" value="NZ_WLYK01000011.1"/>
</dbReference>
<comment type="caution">
    <text evidence="1">The sequence shown here is derived from an EMBL/GenBank/DDBJ whole genome shotgun (WGS) entry which is preliminary data.</text>
</comment>
<reference evidence="1 2" key="1">
    <citation type="submission" date="2019-11" db="EMBL/GenBank/DDBJ databases">
        <authorList>
            <person name="Jiang L.-Q."/>
        </authorList>
    </citation>
    <scope>NUCLEOTIDE SEQUENCE [LARGE SCALE GENOMIC DNA]</scope>
    <source>
        <strain evidence="1 2">YIM 132087</strain>
    </source>
</reference>
<dbReference type="InterPro" id="IPR036648">
    <property type="entry name" value="CN_Hdrase_a/SCN_Hdrase_g_sf"/>
</dbReference>
<evidence type="ECO:0000313" key="1">
    <source>
        <dbReference type="EMBL" id="MTD16842.1"/>
    </source>
</evidence>
<dbReference type="SUPFAM" id="SSF56209">
    <property type="entry name" value="Nitrile hydratase alpha chain"/>
    <property type="match status" value="1"/>
</dbReference>
<gene>
    <name evidence="1" type="ORF">GIS00_23185</name>
</gene>
<accession>A0A7K1FRS0</accession>
<sequence>MTITLTDLQTRSATDKDFRDALIADPAAVLAEQGVEIPEGVAVEVHPSTTETLVLTLPPFAGAAADVELSEDDLEGASGGLYMPFPMPGILGLFGIPLGAPSIVTGHTGGVTGTINTALLSETGAALR</sequence>
<evidence type="ECO:0000313" key="2">
    <source>
        <dbReference type="Proteomes" id="UP000460221"/>
    </source>
</evidence>
<dbReference type="GO" id="GO:0003824">
    <property type="term" value="F:catalytic activity"/>
    <property type="evidence" value="ECO:0007669"/>
    <property type="project" value="InterPro"/>
</dbReference>
<protein>
    <recommendedName>
        <fullName evidence="3">NHLP leader peptide family natural product</fullName>
    </recommendedName>
</protein>